<dbReference type="AlphaFoldDB" id="A0AAU9ULC7"/>
<proteinExistence type="predicted"/>
<protein>
    <recommendedName>
        <fullName evidence="1">Mutator-like transposase domain-containing protein</fullName>
    </recommendedName>
</protein>
<dbReference type="Proteomes" id="UP001153954">
    <property type="component" value="Unassembled WGS sequence"/>
</dbReference>
<dbReference type="InterPro" id="IPR049012">
    <property type="entry name" value="Mutator_transp_dom"/>
</dbReference>
<evidence type="ECO:0000313" key="2">
    <source>
        <dbReference type="EMBL" id="CAH2099509.1"/>
    </source>
</evidence>
<dbReference type="EMBL" id="CAKOGL010000022">
    <property type="protein sequence ID" value="CAH2099509.1"/>
    <property type="molecule type" value="Genomic_DNA"/>
</dbReference>
<dbReference type="Pfam" id="PF20700">
    <property type="entry name" value="Mutator"/>
    <property type="match status" value="1"/>
</dbReference>
<evidence type="ECO:0000259" key="1">
    <source>
        <dbReference type="Pfam" id="PF20700"/>
    </source>
</evidence>
<evidence type="ECO:0000313" key="3">
    <source>
        <dbReference type="Proteomes" id="UP001153954"/>
    </source>
</evidence>
<accession>A0AAU9ULC7</accession>
<gene>
    <name evidence="2" type="ORF">EEDITHA_LOCUS14473</name>
</gene>
<organism evidence="2 3">
    <name type="scientific">Euphydryas editha</name>
    <name type="common">Edith's checkerspot</name>
    <dbReference type="NCBI Taxonomy" id="104508"/>
    <lineage>
        <taxon>Eukaryota</taxon>
        <taxon>Metazoa</taxon>
        <taxon>Ecdysozoa</taxon>
        <taxon>Arthropoda</taxon>
        <taxon>Hexapoda</taxon>
        <taxon>Insecta</taxon>
        <taxon>Pterygota</taxon>
        <taxon>Neoptera</taxon>
        <taxon>Endopterygota</taxon>
        <taxon>Lepidoptera</taxon>
        <taxon>Glossata</taxon>
        <taxon>Ditrysia</taxon>
        <taxon>Papilionoidea</taxon>
        <taxon>Nymphalidae</taxon>
        <taxon>Nymphalinae</taxon>
        <taxon>Euphydryas</taxon>
    </lineage>
</organism>
<comment type="caution">
    <text evidence="2">The sequence shown here is derived from an EMBL/GenBank/DDBJ whole genome shotgun (WGS) entry which is preliminary data.</text>
</comment>
<keyword evidence="3" id="KW-1185">Reference proteome</keyword>
<name>A0AAU9ULC7_EUPED</name>
<sequence length="197" mass="22222">MDTTGDTHKSVNSPFYRNKKGQFTSKKRWLNNVKLRGSKRKRPRDVYMSTLKGRRIVELATLAEELWCTKCNIGLSLRDTVSETHNCFASTLEVNCRVCGTHYKINTCKSFNKESGKSTYPINGQIVVGMYDIGIGPHKLNDFLSCSDIPTVNPSLLKKYEDEIANIINQCTKENIEQAIDAEKLATIAANKIEEVI</sequence>
<reference evidence="2" key="1">
    <citation type="submission" date="2022-03" db="EMBL/GenBank/DDBJ databases">
        <authorList>
            <person name="Tunstrom K."/>
        </authorList>
    </citation>
    <scope>NUCLEOTIDE SEQUENCE</scope>
</reference>
<feature type="domain" description="Mutator-like transposase" evidence="1">
    <location>
        <begin position="53"/>
        <end position="185"/>
    </location>
</feature>